<organism evidence="12 13">
    <name type="scientific">Aeromonas salmonicida</name>
    <dbReference type="NCBI Taxonomy" id="645"/>
    <lineage>
        <taxon>Bacteria</taxon>
        <taxon>Pseudomonadati</taxon>
        <taxon>Pseudomonadota</taxon>
        <taxon>Gammaproteobacteria</taxon>
        <taxon>Aeromonadales</taxon>
        <taxon>Aeromonadaceae</taxon>
        <taxon>Aeromonas</taxon>
    </lineage>
</organism>
<evidence type="ECO:0000256" key="8">
    <source>
        <dbReference type="PROSITE-ProRule" id="PRU00284"/>
    </source>
</evidence>
<evidence type="ECO:0000256" key="2">
    <source>
        <dbReference type="ARBA" id="ARBA00022475"/>
    </source>
</evidence>
<protein>
    <submittedName>
        <fullName evidence="12">Methyl-accepting chemotaxis sensory transducer with Cache sensor</fullName>
    </submittedName>
</protein>
<dbReference type="EMBL" id="QLLM01000005">
    <property type="protein sequence ID" value="RAJ05969.1"/>
    <property type="molecule type" value="Genomic_DNA"/>
</dbReference>
<dbReference type="PROSITE" id="PS50111">
    <property type="entry name" value="CHEMOTAXIS_TRANSDUC_2"/>
    <property type="match status" value="1"/>
</dbReference>
<evidence type="ECO:0000256" key="5">
    <source>
        <dbReference type="ARBA" id="ARBA00023136"/>
    </source>
</evidence>
<evidence type="ECO:0000259" key="10">
    <source>
        <dbReference type="PROSITE" id="PS50111"/>
    </source>
</evidence>
<evidence type="ECO:0000256" key="1">
    <source>
        <dbReference type="ARBA" id="ARBA00004651"/>
    </source>
</evidence>
<evidence type="ECO:0000256" key="7">
    <source>
        <dbReference type="ARBA" id="ARBA00029447"/>
    </source>
</evidence>
<evidence type="ECO:0000313" key="12">
    <source>
        <dbReference type="EMBL" id="RAJ05969.1"/>
    </source>
</evidence>
<feature type="domain" description="Methyl-accepting transducer" evidence="10">
    <location>
        <begin position="283"/>
        <end position="519"/>
    </location>
</feature>
<keyword evidence="5 9" id="KW-0472">Membrane</keyword>
<evidence type="ECO:0000256" key="3">
    <source>
        <dbReference type="ARBA" id="ARBA00022692"/>
    </source>
</evidence>
<name>A0AAX1PNJ3_AERSA</name>
<gene>
    <name evidence="12" type="ORF">DEU50_10567</name>
</gene>
<dbReference type="Pfam" id="PF00015">
    <property type="entry name" value="MCPsignal"/>
    <property type="match status" value="1"/>
</dbReference>
<dbReference type="CDD" id="cd06225">
    <property type="entry name" value="HAMP"/>
    <property type="match status" value="1"/>
</dbReference>
<dbReference type="GO" id="GO:0004888">
    <property type="term" value="F:transmembrane signaling receptor activity"/>
    <property type="evidence" value="ECO:0007669"/>
    <property type="project" value="InterPro"/>
</dbReference>
<dbReference type="PROSITE" id="PS50885">
    <property type="entry name" value="HAMP"/>
    <property type="match status" value="1"/>
</dbReference>
<dbReference type="InterPro" id="IPR003660">
    <property type="entry name" value="HAMP_dom"/>
</dbReference>
<accession>A0AAX1PNJ3</accession>
<dbReference type="InterPro" id="IPR004090">
    <property type="entry name" value="Chemotax_Me-accpt_rcpt"/>
</dbReference>
<dbReference type="SUPFAM" id="SSF58104">
    <property type="entry name" value="Methyl-accepting chemotaxis protein (MCP) signaling domain"/>
    <property type="match status" value="1"/>
</dbReference>
<evidence type="ECO:0000259" key="11">
    <source>
        <dbReference type="PROSITE" id="PS50885"/>
    </source>
</evidence>
<comment type="caution">
    <text evidence="12">The sequence shown here is derived from an EMBL/GenBank/DDBJ whole genome shotgun (WGS) entry which is preliminary data.</text>
</comment>
<keyword evidence="4 9" id="KW-1133">Transmembrane helix</keyword>
<dbReference type="InterPro" id="IPR033480">
    <property type="entry name" value="sCache_2"/>
</dbReference>
<dbReference type="CDD" id="cd11386">
    <property type="entry name" value="MCP_signal"/>
    <property type="match status" value="1"/>
</dbReference>
<keyword evidence="6 8" id="KW-0807">Transducer</keyword>
<dbReference type="PANTHER" id="PTHR32089">
    <property type="entry name" value="METHYL-ACCEPTING CHEMOTAXIS PROTEIN MCPB"/>
    <property type="match status" value="1"/>
</dbReference>
<dbReference type="SMART" id="SM01049">
    <property type="entry name" value="Cache_2"/>
    <property type="match status" value="1"/>
</dbReference>
<sequence length="555" mass="60521">MTLKQKILLLGAVPVLLMALVVNLSNYMISKSDLEADLIVARENAIKERKALLSSYLMLAKTAVDTVYNQPDTPEVRKQVAEILRPLRYSSDGYFFVYDFQGNTVLLPTRPDMEGKNRWQDKDAKGKLLIQEIVKAARQGDGFSEYWTAKPSIGRDAPKLSFNLVLDKYEWIIGTGFYIDDIDNELAALRTERENNMHGSLQSSVLLILVILGITLVATVVIGNRVTRPLADAVQALNDIADGEGDLTQRLKVQSNDEIGQLATAFNRFVERIQSVVSQVGETSNHLFSAVEKLHSLSEHYDHQMQGHSRETDQVVTAVTEMSSTAQEVAASASNAATATSDAARESDAARGVVGTAINSINRLVGEVHTASGVIEQLAHETGKIGSVVEVIRGIAEQTNLLALNAAIEAARAGEQGRGFAVVADEVRSLAGRTQQSTKEINEMLQRLQSGVKQAVDVMQASEERSQETVQEASHIATSLDSMVMAVSTINDMNIQIATAAEEQHAVSEEINKNLVAIQQIVSELTDAAVESNSTTRDLASTGDKLRKLVSQFRY</sequence>
<reference evidence="12 13" key="1">
    <citation type="submission" date="2018-06" db="EMBL/GenBank/DDBJ databases">
        <title>Freshwater and sediment microbial communities from various areas in North America, analyzing microbe dynamics in response to fracking.</title>
        <authorList>
            <person name="Lamendella R."/>
        </authorList>
    </citation>
    <scope>NUCLEOTIDE SEQUENCE [LARGE SCALE GENOMIC DNA]</scope>
    <source>
        <strain evidence="12 13">17</strain>
    </source>
</reference>
<evidence type="ECO:0000256" key="9">
    <source>
        <dbReference type="SAM" id="Phobius"/>
    </source>
</evidence>
<dbReference type="Gene3D" id="1.10.287.950">
    <property type="entry name" value="Methyl-accepting chemotaxis protein"/>
    <property type="match status" value="1"/>
</dbReference>
<comment type="similarity">
    <text evidence="7">Belongs to the methyl-accepting chemotaxis (MCP) protein family.</text>
</comment>
<keyword evidence="2" id="KW-1003">Cell membrane</keyword>
<dbReference type="InterPro" id="IPR004089">
    <property type="entry name" value="MCPsignal_dom"/>
</dbReference>
<keyword evidence="3 9" id="KW-0812">Transmembrane</keyword>
<evidence type="ECO:0000256" key="6">
    <source>
        <dbReference type="ARBA" id="ARBA00023224"/>
    </source>
</evidence>
<dbReference type="RefSeq" id="WP_111588280.1">
    <property type="nucleotide sequence ID" value="NZ_CAWNWF010000005.1"/>
</dbReference>
<dbReference type="PANTHER" id="PTHR32089:SF55">
    <property type="entry name" value="METHYL ACCEPTING SENSORY TRANSDUCER WITH CACHE_2 SMALL MOLECULE BINDING DOMAIN"/>
    <property type="match status" value="1"/>
</dbReference>
<dbReference type="GO" id="GO:0005886">
    <property type="term" value="C:plasma membrane"/>
    <property type="evidence" value="ECO:0007669"/>
    <property type="project" value="UniProtKB-SubCell"/>
</dbReference>
<dbReference type="Proteomes" id="UP000249422">
    <property type="component" value="Unassembled WGS sequence"/>
</dbReference>
<dbReference type="PRINTS" id="PR00260">
    <property type="entry name" value="CHEMTRNSDUCR"/>
</dbReference>
<dbReference type="SMART" id="SM00304">
    <property type="entry name" value="HAMP"/>
    <property type="match status" value="1"/>
</dbReference>
<dbReference type="AlphaFoldDB" id="A0AAX1PNJ3"/>
<evidence type="ECO:0000256" key="4">
    <source>
        <dbReference type="ARBA" id="ARBA00022989"/>
    </source>
</evidence>
<dbReference type="GO" id="GO:0006935">
    <property type="term" value="P:chemotaxis"/>
    <property type="evidence" value="ECO:0007669"/>
    <property type="project" value="InterPro"/>
</dbReference>
<dbReference type="Pfam" id="PF00672">
    <property type="entry name" value="HAMP"/>
    <property type="match status" value="1"/>
</dbReference>
<evidence type="ECO:0000313" key="13">
    <source>
        <dbReference type="Proteomes" id="UP000249422"/>
    </source>
</evidence>
<dbReference type="Gene3D" id="3.30.450.20">
    <property type="entry name" value="PAS domain"/>
    <property type="match status" value="1"/>
</dbReference>
<proteinExistence type="inferred from homology"/>
<dbReference type="SMART" id="SM00283">
    <property type="entry name" value="MA"/>
    <property type="match status" value="1"/>
</dbReference>
<comment type="subcellular location">
    <subcellularLocation>
        <location evidence="1">Cell membrane</location>
        <topology evidence="1">Multi-pass membrane protein</topology>
    </subcellularLocation>
</comment>
<feature type="domain" description="HAMP" evidence="11">
    <location>
        <begin position="224"/>
        <end position="278"/>
    </location>
</feature>
<dbReference type="Pfam" id="PF17200">
    <property type="entry name" value="sCache_2"/>
    <property type="match status" value="1"/>
</dbReference>
<dbReference type="FunFam" id="1.10.287.950:FF:000001">
    <property type="entry name" value="Methyl-accepting chemotaxis sensory transducer"/>
    <property type="match status" value="1"/>
</dbReference>
<feature type="transmembrane region" description="Helical" evidence="9">
    <location>
        <begin position="7"/>
        <end position="29"/>
    </location>
</feature>
<dbReference type="GO" id="GO:0007165">
    <property type="term" value="P:signal transduction"/>
    <property type="evidence" value="ECO:0007669"/>
    <property type="project" value="UniProtKB-KW"/>
</dbReference>